<accession>A0A399CVB7</accession>
<dbReference type="Pfam" id="PF01979">
    <property type="entry name" value="Amidohydro_1"/>
    <property type="match status" value="1"/>
</dbReference>
<proteinExistence type="predicted"/>
<dbReference type="PANTHER" id="PTHR43794:SF11">
    <property type="entry name" value="AMIDOHYDROLASE-RELATED DOMAIN-CONTAINING PROTEIN"/>
    <property type="match status" value="1"/>
</dbReference>
<comment type="caution">
    <text evidence="4">The sequence shown here is derived from an EMBL/GenBank/DDBJ whole genome shotgun (WGS) entry which is preliminary data.</text>
</comment>
<dbReference type="EMBL" id="QWET01000017">
    <property type="protein sequence ID" value="RIH63734.1"/>
    <property type="molecule type" value="Genomic_DNA"/>
</dbReference>
<keyword evidence="5" id="KW-1185">Reference proteome</keyword>
<keyword evidence="1 4" id="KW-0378">Hydrolase</keyword>
<name>A0A399CVB7_9BACT</name>
<dbReference type="Proteomes" id="UP000266441">
    <property type="component" value="Unassembled WGS sequence"/>
</dbReference>
<evidence type="ECO:0000256" key="2">
    <source>
        <dbReference type="SAM" id="MobiDB-lite"/>
    </source>
</evidence>
<organism evidence="4 5">
    <name type="scientific">Mariniphaga sediminis</name>
    <dbReference type="NCBI Taxonomy" id="1628158"/>
    <lineage>
        <taxon>Bacteria</taxon>
        <taxon>Pseudomonadati</taxon>
        <taxon>Bacteroidota</taxon>
        <taxon>Bacteroidia</taxon>
        <taxon>Marinilabiliales</taxon>
        <taxon>Prolixibacteraceae</taxon>
        <taxon>Mariniphaga</taxon>
    </lineage>
</organism>
<feature type="region of interest" description="Disordered" evidence="2">
    <location>
        <begin position="17"/>
        <end position="41"/>
    </location>
</feature>
<dbReference type="SUPFAM" id="SSF51556">
    <property type="entry name" value="Metallo-dependent hydrolases"/>
    <property type="match status" value="1"/>
</dbReference>
<evidence type="ECO:0000313" key="5">
    <source>
        <dbReference type="Proteomes" id="UP000266441"/>
    </source>
</evidence>
<dbReference type="Gene3D" id="3.20.20.140">
    <property type="entry name" value="Metal-dependent hydrolases"/>
    <property type="match status" value="1"/>
</dbReference>
<evidence type="ECO:0000256" key="1">
    <source>
        <dbReference type="ARBA" id="ARBA00022801"/>
    </source>
</evidence>
<reference evidence="4 5" key="1">
    <citation type="journal article" date="2015" name="Int. J. Syst. Evol. Microbiol.">
        <title>Mariniphaga sediminis sp. nov., isolated from coastal sediment.</title>
        <authorList>
            <person name="Wang F.Q."/>
            <person name="Shen Q.Y."/>
            <person name="Chen G.J."/>
            <person name="Du Z.J."/>
        </authorList>
    </citation>
    <scope>NUCLEOTIDE SEQUENCE [LARGE SCALE GENOMIC DNA]</scope>
    <source>
        <strain evidence="4 5">SY21</strain>
    </source>
</reference>
<protein>
    <submittedName>
        <fullName evidence="4">Amidohydrolase</fullName>
    </submittedName>
</protein>
<dbReference type="AlphaFoldDB" id="A0A399CVB7"/>
<dbReference type="InterPro" id="IPR050287">
    <property type="entry name" value="MTA/SAH_deaminase"/>
</dbReference>
<evidence type="ECO:0000259" key="3">
    <source>
        <dbReference type="Pfam" id="PF01979"/>
    </source>
</evidence>
<feature type="domain" description="Amidohydrolase-related" evidence="3">
    <location>
        <begin position="99"/>
        <end position="428"/>
    </location>
</feature>
<gene>
    <name evidence="4" type="ORF">D1164_18445</name>
</gene>
<sequence>MLCFLCQSAAQVRKNVPTGHEQAQRDGTGIFRPKNGTAGIGTSEKTEVKKISATYLFTGNQPPLKNGILICEDDGTVLDVIDTGGHLHEQSRLEHYSGILVPGFVNTHCHLELSHLKGKIPEKTGLGGFLAAINQWRNVEDENDGTAIKKADFWMQTSGIAAVGDISNSWSTLETKRQSNLFYHTFVEAFGFHPSRAERAFSLAEHSETMFKELGLPASVTPHSPYSVSDVLFRKIKEKAQNQHSILSIHNQESLAEKQFFKEAAGPIFNHLQQTLGLDVSHWKPIGKSSLETTLHFLPKENQLLLVHNTFTEQNDISVIKKHRHLENTFFVLCPRSNLYIENHLPPVRLFKKEKLNICLGTDSLASNHHLSLLQEMITLQHHFPEITMQELIEWACFNGAKALKIDKLFGSFEPGKKPGINLITGVDLQNLKFTPNSKVKVLQGPVKKRIN</sequence>
<dbReference type="InterPro" id="IPR032466">
    <property type="entry name" value="Metal_Hydrolase"/>
</dbReference>
<dbReference type="InterPro" id="IPR006680">
    <property type="entry name" value="Amidohydro-rel"/>
</dbReference>
<dbReference type="GO" id="GO:0016787">
    <property type="term" value="F:hydrolase activity"/>
    <property type="evidence" value="ECO:0007669"/>
    <property type="project" value="UniProtKB-KW"/>
</dbReference>
<evidence type="ECO:0000313" key="4">
    <source>
        <dbReference type="EMBL" id="RIH63734.1"/>
    </source>
</evidence>
<dbReference type="OrthoDB" id="9807210at2"/>
<dbReference type="PANTHER" id="PTHR43794">
    <property type="entry name" value="AMINOHYDROLASE SSNA-RELATED"/>
    <property type="match status" value="1"/>
</dbReference>